<comment type="subcellular location">
    <subcellularLocation>
        <location evidence="1">Membrane</location>
    </subcellularLocation>
</comment>
<reference evidence="13 14" key="1">
    <citation type="journal article" date="2020" name="Mol. Plant">
        <title>The Chromosome-Based Rubber Tree Genome Provides New Insights into Spurge Genome Evolution and Rubber Biosynthesis.</title>
        <authorList>
            <person name="Liu J."/>
            <person name="Shi C."/>
            <person name="Shi C.C."/>
            <person name="Li W."/>
            <person name="Zhang Q.J."/>
            <person name="Zhang Y."/>
            <person name="Li K."/>
            <person name="Lu H.F."/>
            <person name="Shi C."/>
            <person name="Zhu S.T."/>
            <person name="Xiao Z.Y."/>
            <person name="Nan H."/>
            <person name="Yue Y."/>
            <person name="Zhu X.G."/>
            <person name="Wu Y."/>
            <person name="Hong X.N."/>
            <person name="Fan G.Y."/>
            <person name="Tong Y."/>
            <person name="Zhang D."/>
            <person name="Mao C.L."/>
            <person name="Liu Y.L."/>
            <person name="Hao S.J."/>
            <person name="Liu W.Q."/>
            <person name="Lv M.Q."/>
            <person name="Zhang H.B."/>
            <person name="Liu Y."/>
            <person name="Hu-Tang G.R."/>
            <person name="Wang J.P."/>
            <person name="Wang J.H."/>
            <person name="Sun Y.H."/>
            <person name="Ni S.B."/>
            <person name="Chen W.B."/>
            <person name="Zhang X.C."/>
            <person name="Jiao Y.N."/>
            <person name="Eichler E.E."/>
            <person name="Li G.H."/>
            <person name="Liu X."/>
            <person name="Gao L.Z."/>
        </authorList>
    </citation>
    <scope>NUCLEOTIDE SEQUENCE [LARGE SCALE GENOMIC DNA]</scope>
    <source>
        <strain evidence="14">cv. GT1</strain>
        <tissue evidence="13">Leaf</tissue>
    </source>
</reference>
<feature type="domain" description="Cytochrome b5 heme-binding" evidence="12">
    <location>
        <begin position="314"/>
        <end position="390"/>
    </location>
</feature>
<evidence type="ECO:0000256" key="8">
    <source>
        <dbReference type="ARBA" id="ARBA00025796"/>
    </source>
</evidence>
<protein>
    <recommendedName>
        <fullName evidence="9">Protein TILLER ANGLE CONTROL 1</fullName>
    </recommendedName>
</protein>
<evidence type="ECO:0000256" key="11">
    <source>
        <dbReference type="SAM" id="MobiDB-lite"/>
    </source>
</evidence>
<comment type="similarity">
    <text evidence="8">Belongs to the TAC family.</text>
</comment>
<evidence type="ECO:0000313" key="13">
    <source>
        <dbReference type="EMBL" id="KAF2313301.1"/>
    </source>
</evidence>
<evidence type="ECO:0000259" key="12">
    <source>
        <dbReference type="PROSITE" id="PS50255"/>
    </source>
</evidence>
<evidence type="ECO:0000256" key="1">
    <source>
        <dbReference type="ARBA" id="ARBA00004370"/>
    </source>
</evidence>
<evidence type="ECO:0000256" key="2">
    <source>
        <dbReference type="ARBA" id="ARBA00022604"/>
    </source>
</evidence>
<keyword evidence="7 10" id="KW-0472">Membrane</keyword>
<dbReference type="PANTHER" id="PTHR38366:SF1">
    <property type="entry name" value="PROTEIN TILLER ANGLE CONTROL 1"/>
    <property type="match status" value="1"/>
</dbReference>
<keyword evidence="6 10" id="KW-0408">Iron</keyword>
<gene>
    <name evidence="13" type="ORF">GH714_010260</name>
</gene>
<keyword evidence="5 10" id="KW-0479">Metal-binding</keyword>
<keyword evidence="14" id="KW-1185">Reference proteome</keyword>
<dbReference type="FunFam" id="3.10.120.10:FF:000002">
    <property type="entry name" value="Cytochrome b5 type B"/>
    <property type="match status" value="1"/>
</dbReference>
<dbReference type="PRINTS" id="PR00363">
    <property type="entry name" value="CYTOCHROMEB5"/>
</dbReference>
<dbReference type="InterPro" id="IPR018506">
    <property type="entry name" value="Cyt_B5_heme-BS"/>
</dbReference>
<dbReference type="GO" id="GO:0016020">
    <property type="term" value="C:membrane"/>
    <property type="evidence" value="ECO:0007669"/>
    <property type="project" value="UniProtKB-SubCell"/>
</dbReference>
<dbReference type="PROSITE" id="PS50255">
    <property type="entry name" value="CYTOCHROME_B5_2"/>
    <property type="match status" value="1"/>
</dbReference>
<dbReference type="PROSITE" id="PS00191">
    <property type="entry name" value="CYTOCHROME_B5_1"/>
    <property type="match status" value="1"/>
</dbReference>
<dbReference type="InterPro" id="IPR036400">
    <property type="entry name" value="Cyt_B5-like_heme/steroid_sf"/>
</dbReference>
<evidence type="ECO:0000256" key="10">
    <source>
        <dbReference type="RuleBase" id="RU362121"/>
    </source>
</evidence>
<name>A0A6A6MHP5_HEVBR</name>
<keyword evidence="4 10" id="KW-0812">Transmembrane</keyword>
<keyword evidence="3 10" id="KW-0349">Heme</keyword>
<comment type="similarity">
    <text evidence="10">Belongs to the cytochrome b5 family.</text>
</comment>
<dbReference type="InterPro" id="IPR044989">
    <property type="entry name" value="TAC1"/>
</dbReference>
<keyword evidence="2" id="KW-0341">Growth regulation</keyword>
<dbReference type="GO" id="GO:0046872">
    <property type="term" value="F:metal ion binding"/>
    <property type="evidence" value="ECO:0007669"/>
    <property type="project" value="UniProtKB-UniRule"/>
</dbReference>
<dbReference type="InterPro" id="IPR001199">
    <property type="entry name" value="Cyt_B5-like_heme/steroid-bd"/>
</dbReference>
<evidence type="ECO:0000256" key="4">
    <source>
        <dbReference type="ARBA" id="ARBA00022692"/>
    </source>
</evidence>
<dbReference type="GO" id="GO:0020037">
    <property type="term" value="F:heme binding"/>
    <property type="evidence" value="ECO:0007669"/>
    <property type="project" value="UniProtKB-UniRule"/>
</dbReference>
<sequence>MSSVENRYWGWIRDMFVPIPIRDILNGSARNAKKAESITSEADKQALLKQVALVDVLDGWKDGILTIGTLGLDPLKPFNQQNEYFVLESEEVVEDDDDEYNHEADEQEQYSVYSDEDSNINEDEEEEEENPLIYTRFEHNFEELASTFDANAGKSKEIMIIDPMETNSNVHENSERKRKGERITLAELFLADSDMKKKTESFELKSDSGKKQAVRAKNGLFFAKKLIPHVGEDSRPIKKFHQLMRRMLKRKIHPELEEKDQKIDNQNKTAIMEVGISNGNETGESISLLPTPPRNHQHIDFFFTLVLQQMASKPKIYQFDEVVKHKDRCDCWLIIHGKVYDVTHFLDEHPGGEEVLVAATEKDATDDFDDVGHSSSAKELMNRYYIGDIDVKSVPPPGKKYTPPPINPPKAINKYYAILAKLLQLLLPLLILGGAFAVRSAIKKD</sequence>
<keyword evidence="10" id="KW-1133">Transmembrane helix</keyword>
<dbReference type="GO" id="GO:0001763">
    <property type="term" value="P:morphogenesis of a branching structure"/>
    <property type="evidence" value="ECO:0007669"/>
    <property type="project" value="InterPro"/>
</dbReference>
<dbReference type="AlphaFoldDB" id="A0A6A6MHP5"/>
<dbReference type="SUPFAM" id="SSF55856">
    <property type="entry name" value="Cytochrome b5-like heme/steroid binding domain"/>
    <property type="match status" value="1"/>
</dbReference>
<dbReference type="Gene3D" id="3.10.120.10">
    <property type="entry name" value="Cytochrome b5-like heme/steroid binding domain"/>
    <property type="match status" value="1"/>
</dbReference>
<feature type="region of interest" description="Disordered" evidence="11">
    <location>
        <begin position="96"/>
        <end position="128"/>
    </location>
</feature>
<evidence type="ECO:0000256" key="6">
    <source>
        <dbReference type="ARBA" id="ARBA00023004"/>
    </source>
</evidence>
<evidence type="ECO:0000313" key="14">
    <source>
        <dbReference type="Proteomes" id="UP000467840"/>
    </source>
</evidence>
<dbReference type="Pfam" id="PF00173">
    <property type="entry name" value="Cyt-b5"/>
    <property type="match status" value="1"/>
</dbReference>
<evidence type="ECO:0000256" key="7">
    <source>
        <dbReference type="ARBA" id="ARBA00023136"/>
    </source>
</evidence>
<feature type="transmembrane region" description="Helical" evidence="10">
    <location>
        <begin position="415"/>
        <end position="438"/>
    </location>
</feature>
<dbReference type="SMART" id="SM01117">
    <property type="entry name" value="Cyt-b5"/>
    <property type="match status" value="1"/>
</dbReference>
<evidence type="ECO:0000256" key="3">
    <source>
        <dbReference type="ARBA" id="ARBA00022617"/>
    </source>
</evidence>
<comment type="caution">
    <text evidence="13">The sequence shown here is derived from an EMBL/GenBank/DDBJ whole genome shotgun (WGS) entry which is preliminary data.</text>
</comment>
<evidence type="ECO:0000256" key="9">
    <source>
        <dbReference type="ARBA" id="ARBA00026138"/>
    </source>
</evidence>
<dbReference type="Proteomes" id="UP000467840">
    <property type="component" value="Chromosome 15"/>
</dbReference>
<accession>A0A6A6MHP5</accession>
<proteinExistence type="inferred from homology"/>
<organism evidence="13 14">
    <name type="scientific">Hevea brasiliensis</name>
    <name type="common">Para rubber tree</name>
    <name type="synonym">Siphonia brasiliensis</name>
    <dbReference type="NCBI Taxonomy" id="3981"/>
    <lineage>
        <taxon>Eukaryota</taxon>
        <taxon>Viridiplantae</taxon>
        <taxon>Streptophyta</taxon>
        <taxon>Embryophyta</taxon>
        <taxon>Tracheophyta</taxon>
        <taxon>Spermatophyta</taxon>
        <taxon>Magnoliopsida</taxon>
        <taxon>eudicotyledons</taxon>
        <taxon>Gunneridae</taxon>
        <taxon>Pentapetalae</taxon>
        <taxon>rosids</taxon>
        <taxon>fabids</taxon>
        <taxon>Malpighiales</taxon>
        <taxon>Euphorbiaceae</taxon>
        <taxon>Crotonoideae</taxon>
        <taxon>Micrandreae</taxon>
        <taxon>Hevea</taxon>
    </lineage>
</organism>
<dbReference type="PANTHER" id="PTHR38366">
    <property type="entry name" value="NAD-DEPENDENT PROTEIN DEACETYLASE HST1-LIKE PROTEIN"/>
    <property type="match status" value="1"/>
</dbReference>
<dbReference type="EMBL" id="JAAGAX010000005">
    <property type="protein sequence ID" value="KAF2313301.1"/>
    <property type="molecule type" value="Genomic_DNA"/>
</dbReference>
<evidence type="ECO:0000256" key="5">
    <source>
        <dbReference type="ARBA" id="ARBA00022723"/>
    </source>
</evidence>